<reference evidence="2 3" key="1">
    <citation type="journal article" date="2023" name="Plants (Basel)">
        <title>Bridging the Gap: Combining Genomics and Transcriptomics Approaches to Understand Stylosanthes scabra, an Orphan Legume from the Brazilian Caatinga.</title>
        <authorList>
            <person name="Ferreira-Neto J.R.C."/>
            <person name="da Silva M.D."/>
            <person name="Binneck E."/>
            <person name="de Melo N.F."/>
            <person name="da Silva R.H."/>
            <person name="de Melo A.L.T.M."/>
            <person name="Pandolfi V."/>
            <person name="Bustamante F.O."/>
            <person name="Brasileiro-Vidal A.C."/>
            <person name="Benko-Iseppon A.M."/>
        </authorList>
    </citation>
    <scope>NUCLEOTIDE SEQUENCE [LARGE SCALE GENOMIC DNA]</scope>
    <source>
        <tissue evidence="2">Leaves</tissue>
    </source>
</reference>
<accession>A0ABU6UKU5</accession>
<sequence length="89" mass="10415">GHTLTPYYPKHKTLQTTRRSSTRAPYKLHRKLHCRLTASSIVHSRRYLCPKLCRAYPSQDSLPSFVVTISIVLIIKWIAWIVLLRVEEN</sequence>
<evidence type="ECO:0000313" key="2">
    <source>
        <dbReference type="EMBL" id="MED6161851.1"/>
    </source>
</evidence>
<comment type="caution">
    <text evidence="2">The sequence shown here is derived from an EMBL/GenBank/DDBJ whole genome shotgun (WGS) entry which is preliminary data.</text>
</comment>
<keyword evidence="1" id="KW-1133">Transmembrane helix</keyword>
<proteinExistence type="predicted"/>
<organism evidence="2 3">
    <name type="scientific">Stylosanthes scabra</name>
    <dbReference type="NCBI Taxonomy" id="79078"/>
    <lineage>
        <taxon>Eukaryota</taxon>
        <taxon>Viridiplantae</taxon>
        <taxon>Streptophyta</taxon>
        <taxon>Embryophyta</taxon>
        <taxon>Tracheophyta</taxon>
        <taxon>Spermatophyta</taxon>
        <taxon>Magnoliopsida</taxon>
        <taxon>eudicotyledons</taxon>
        <taxon>Gunneridae</taxon>
        <taxon>Pentapetalae</taxon>
        <taxon>rosids</taxon>
        <taxon>fabids</taxon>
        <taxon>Fabales</taxon>
        <taxon>Fabaceae</taxon>
        <taxon>Papilionoideae</taxon>
        <taxon>50 kb inversion clade</taxon>
        <taxon>dalbergioids sensu lato</taxon>
        <taxon>Dalbergieae</taxon>
        <taxon>Pterocarpus clade</taxon>
        <taxon>Stylosanthes</taxon>
    </lineage>
</organism>
<name>A0ABU6UKU5_9FABA</name>
<dbReference type="Proteomes" id="UP001341840">
    <property type="component" value="Unassembled WGS sequence"/>
</dbReference>
<evidence type="ECO:0000313" key="3">
    <source>
        <dbReference type="Proteomes" id="UP001341840"/>
    </source>
</evidence>
<feature type="transmembrane region" description="Helical" evidence="1">
    <location>
        <begin position="65"/>
        <end position="84"/>
    </location>
</feature>
<keyword evidence="1" id="KW-0812">Transmembrane</keyword>
<keyword evidence="3" id="KW-1185">Reference proteome</keyword>
<feature type="non-terminal residue" evidence="2">
    <location>
        <position position="1"/>
    </location>
</feature>
<dbReference type="EMBL" id="JASCZI010121462">
    <property type="protein sequence ID" value="MED6161851.1"/>
    <property type="molecule type" value="Genomic_DNA"/>
</dbReference>
<evidence type="ECO:0000256" key="1">
    <source>
        <dbReference type="SAM" id="Phobius"/>
    </source>
</evidence>
<keyword evidence="1" id="KW-0472">Membrane</keyword>
<gene>
    <name evidence="2" type="ORF">PIB30_064676</name>
</gene>
<protein>
    <submittedName>
        <fullName evidence="2">Uncharacterized protein</fullName>
    </submittedName>
</protein>